<accession>A0A3D9SGI7</accession>
<feature type="compositionally biased region" description="Basic and acidic residues" evidence="1">
    <location>
        <begin position="193"/>
        <end position="202"/>
    </location>
</feature>
<proteinExistence type="predicted"/>
<evidence type="ECO:0000256" key="1">
    <source>
        <dbReference type="SAM" id="MobiDB-lite"/>
    </source>
</evidence>
<protein>
    <submittedName>
        <fullName evidence="2">Uncharacterized protein</fullName>
    </submittedName>
</protein>
<dbReference type="Proteomes" id="UP000256661">
    <property type="component" value="Unassembled WGS sequence"/>
</dbReference>
<dbReference type="EMBL" id="QTTT01000001">
    <property type="protein sequence ID" value="REE95026.1"/>
    <property type="molecule type" value="Genomic_DNA"/>
</dbReference>
<reference evidence="2 3" key="1">
    <citation type="submission" date="2018-08" db="EMBL/GenBank/DDBJ databases">
        <title>Sequencing the genomes of 1000 actinobacteria strains.</title>
        <authorList>
            <person name="Klenk H.-P."/>
        </authorList>
    </citation>
    <scope>NUCLEOTIDE SEQUENCE [LARGE SCALE GENOMIC DNA]</scope>
    <source>
        <strain evidence="2 3">DSM 43927</strain>
    </source>
</reference>
<name>A0A3D9SGI7_9ACTN</name>
<evidence type="ECO:0000313" key="2">
    <source>
        <dbReference type="EMBL" id="REE95026.1"/>
    </source>
</evidence>
<keyword evidence="3" id="KW-1185">Reference proteome</keyword>
<organism evidence="2 3">
    <name type="scientific">Thermomonospora umbrina</name>
    <dbReference type="NCBI Taxonomy" id="111806"/>
    <lineage>
        <taxon>Bacteria</taxon>
        <taxon>Bacillati</taxon>
        <taxon>Actinomycetota</taxon>
        <taxon>Actinomycetes</taxon>
        <taxon>Streptosporangiales</taxon>
        <taxon>Thermomonosporaceae</taxon>
        <taxon>Thermomonospora</taxon>
    </lineage>
</organism>
<sequence>MSWPAMITAVALIVAGAFWCSHQVTTRRHPSAEAAGPGPGLRYYLDEDYVKDLYQQDEYPEPQRDVQDTIRRNTNAELEIKPGPARAVASAGADSERVTIYSLDEGPLKNFRRIMRALEDANGIVHVDLDHLTIGPNASVDRALASTHGPRAGRARSARLTELDQDTFVSITGRFEITDRSETTTTFSAPYGDTRRPSDDPPRVSVTCDTAKLRVGGVADGPFPARCIGKIRKWDPDTRQLVISPVLAIFL</sequence>
<dbReference type="AlphaFoldDB" id="A0A3D9SGI7"/>
<gene>
    <name evidence="2" type="ORF">DFJ69_0397</name>
</gene>
<comment type="caution">
    <text evidence="2">The sequence shown here is derived from an EMBL/GenBank/DDBJ whole genome shotgun (WGS) entry which is preliminary data.</text>
</comment>
<feature type="region of interest" description="Disordered" evidence="1">
    <location>
        <begin position="184"/>
        <end position="204"/>
    </location>
</feature>
<evidence type="ECO:0000313" key="3">
    <source>
        <dbReference type="Proteomes" id="UP000256661"/>
    </source>
</evidence>